<dbReference type="RefSeq" id="WP_212018409.1">
    <property type="nucleotide sequence ID" value="NZ_JAAFYZ010000200.1"/>
</dbReference>
<dbReference type="Proteomes" id="UP000730482">
    <property type="component" value="Unassembled WGS sequence"/>
</dbReference>
<gene>
    <name evidence="2" type="ORF">KGQ19_37845</name>
</gene>
<comment type="caution">
    <text evidence="2">The sequence shown here is derived from an EMBL/GenBank/DDBJ whole genome shotgun (WGS) entry which is preliminary data.</text>
</comment>
<accession>A0ABS5L2U0</accession>
<evidence type="ECO:0000313" key="2">
    <source>
        <dbReference type="EMBL" id="MBS2552635.1"/>
    </source>
</evidence>
<sequence length="176" mass="18517">MKRLAIAAVLATGLGLVATGCGVQPTGVNVAQTAPFSAPGSGSSPSSSQSPAAYQMTLYYIPVTSGYLIPEIHPFATKPGINDLLQALKTTDDEQMVTWVPQDLKLIPTSNAHQYYASTTEKLNSQALDQLACTFSAYWRRFPDPGKQPSAWIIVPGGGGTNGWDDCSGLLGQTPG</sequence>
<feature type="chain" id="PRO_5047172887" evidence="1">
    <location>
        <begin position="21"/>
        <end position="176"/>
    </location>
</feature>
<proteinExistence type="predicted"/>
<keyword evidence="3" id="KW-1185">Reference proteome</keyword>
<dbReference type="EMBL" id="JAAFYZ010000200">
    <property type="protein sequence ID" value="MBS2552635.1"/>
    <property type="molecule type" value="Genomic_DNA"/>
</dbReference>
<evidence type="ECO:0000313" key="3">
    <source>
        <dbReference type="Proteomes" id="UP000730482"/>
    </source>
</evidence>
<reference evidence="2 3" key="1">
    <citation type="submission" date="2020-02" db="EMBL/GenBank/DDBJ databases">
        <title>Acidophilic actinobacteria isolated from forest soil.</title>
        <authorList>
            <person name="Golinska P."/>
        </authorList>
    </citation>
    <scope>NUCLEOTIDE SEQUENCE [LARGE SCALE GENOMIC DNA]</scope>
    <source>
        <strain evidence="2 3">NL8</strain>
    </source>
</reference>
<keyword evidence="1" id="KW-0732">Signal</keyword>
<protein>
    <submittedName>
        <fullName evidence="2">Uncharacterized protein</fullName>
    </submittedName>
</protein>
<organism evidence="2 3">
    <name type="scientific">Catenulispora pinistramenti</name>
    <dbReference type="NCBI Taxonomy" id="2705254"/>
    <lineage>
        <taxon>Bacteria</taxon>
        <taxon>Bacillati</taxon>
        <taxon>Actinomycetota</taxon>
        <taxon>Actinomycetes</taxon>
        <taxon>Catenulisporales</taxon>
        <taxon>Catenulisporaceae</taxon>
        <taxon>Catenulispora</taxon>
    </lineage>
</organism>
<feature type="signal peptide" evidence="1">
    <location>
        <begin position="1"/>
        <end position="20"/>
    </location>
</feature>
<dbReference type="PROSITE" id="PS51257">
    <property type="entry name" value="PROKAR_LIPOPROTEIN"/>
    <property type="match status" value="1"/>
</dbReference>
<evidence type="ECO:0000256" key="1">
    <source>
        <dbReference type="SAM" id="SignalP"/>
    </source>
</evidence>
<name>A0ABS5L2U0_9ACTN</name>